<sequence length="58" mass="6714">MAQRLMSTGPAREANGPTWPHTKRPAEQREIDSNMLLWLWPEYQNHRATSGQQQPENA</sequence>
<dbReference type="InParanoid" id="E9FT10"/>
<proteinExistence type="predicted"/>
<name>E9FT10_DAPPU</name>
<dbReference type="EMBL" id="GL732524">
    <property type="protein sequence ID" value="EFX89288.1"/>
    <property type="molecule type" value="Genomic_DNA"/>
</dbReference>
<feature type="region of interest" description="Disordered" evidence="1">
    <location>
        <begin position="1"/>
        <end position="30"/>
    </location>
</feature>
<gene>
    <name evidence="2" type="ORF">DAPPUDRAFT_233037</name>
</gene>
<accession>E9FT10</accession>
<evidence type="ECO:0000313" key="3">
    <source>
        <dbReference type="Proteomes" id="UP000000305"/>
    </source>
</evidence>
<dbReference type="HOGENOM" id="CLU_2981164_0_0_1"/>
<dbReference type="KEGG" id="dpx:DAPPUDRAFT_233037"/>
<evidence type="ECO:0000313" key="2">
    <source>
        <dbReference type="EMBL" id="EFX89288.1"/>
    </source>
</evidence>
<dbReference type="AlphaFoldDB" id="E9FT10"/>
<protein>
    <submittedName>
        <fullName evidence="2">Uncharacterized protein</fullName>
    </submittedName>
</protein>
<reference evidence="2 3" key="1">
    <citation type="journal article" date="2011" name="Science">
        <title>The ecoresponsive genome of Daphnia pulex.</title>
        <authorList>
            <person name="Colbourne J.K."/>
            <person name="Pfrender M.E."/>
            <person name="Gilbert D."/>
            <person name="Thomas W.K."/>
            <person name="Tucker A."/>
            <person name="Oakley T.H."/>
            <person name="Tokishita S."/>
            <person name="Aerts A."/>
            <person name="Arnold G.J."/>
            <person name="Basu M.K."/>
            <person name="Bauer D.J."/>
            <person name="Caceres C.E."/>
            <person name="Carmel L."/>
            <person name="Casola C."/>
            <person name="Choi J.H."/>
            <person name="Detter J.C."/>
            <person name="Dong Q."/>
            <person name="Dusheyko S."/>
            <person name="Eads B.D."/>
            <person name="Frohlich T."/>
            <person name="Geiler-Samerotte K.A."/>
            <person name="Gerlach D."/>
            <person name="Hatcher P."/>
            <person name="Jogdeo S."/>
            <person name="Krijgsveld J."/>
            <person name="Kriventseva E.V."/>
            <person name="Kultz D."/>
            <person name="Laforsch C."/>
            <person name="Lindquist E."/>
            <person name="Lopez J."/>
            <person name="Manak J.R."/>
            <person name="Muller J."/>
            <person name="Pangilinan J."/>
            <person name="Patwardhan R.P."/>
            <person name="Pitluck S."/>
            <person name="Pritham E.J."/>
            <person name="Rechtsteiner A."/>
            <person name="Rho M."/>
            <person name="Rogozin I.B."/>
            <person name="Sakarya O."/>
            <person name="Salamov A."/>
            <person name="Schaack S."/>
            <person name="Shapiro H."/>
            <person name="Shiga Y."/>
            <person name="Skalitzky C."/>
            <person name="Smith Z."/>
            <person name="Souvorov A."/>
            <person name="Sung W."/>
            <person name="Tang Z."/>
            <person name="Tsuchiya D."/>
            <person name="Tu H."/>
            <person name="Vos H."/>
            <person name="Wang M."/>
            <person name="Wolf Y.I."/>
            <person name="Yamagata H."/>
            <person name="Yamada T."/>
            <person name="Ye Y."/>
            <person name="Shaw J.R."/>
            <person name="Andrews J."/>
            <person name="Crease T.J."/>
            <person name="Tang H."/>
            <person name="Lucas S.M."/>
            <person name="Robertson H.M."/>
            <person name="Bork P."/>
            <person name="Koonin E.V."/>
            <person name="Zdobnov E.M."/>
            <person name="Grigoriev I.V."/>
            <person name="Lynch M."/>
            <person name="Boore J.L."/>
        </authorList>
    </citation>
    <scope>NUCLEOTIDE SEQUENCE [LARGE SCALE GENOMIC DNA]</scope>
</reference>
<organism evidence="2 3">
    <name type="scientific">Daphnia pulex</name>
    <name type="common">Water flea</name>
    <dbReference type="NCBI Taxonomy" id="6669"/>
    <lineage>
        <taxon>Eukaryota</taxon>
        <taxon>Metazoa</taxon>
        <taxon>Ecdysozoa</taxon>
        <taxon>Arthropoda</taxon>
        <taxon>Crustacea</taxon>
        <taxon>Branchiopoda</taxon>
        <taxon>Diplostraca</taxon>
        <taxon>Cladocera</taxon>
        <taxon>Anomopoda</taxon>
        <taxon>Daphniidae</taxon>
        <taxon>Daphnia</taxon>
    </lineage>
</organism>
<dbReference type="Proteomes" id="UP000000305">
    <property type="component" value="Unassembled WGS sequence"/>
</dbReference>
<keyword evidence="3" id="KW-1185">Reference proteome</keyword>
<evidence type="ECO:0000256" key="1">
    <source>
        <dbReference type="SAM" id="MobiDB-lite"/>
    </source>
</evidence>